<sequence length="253" mass="26453">MGKHAASTARLRKASLAGGMVFGIGAAATLSAWSDASLSGAVFDAEKPKRAGLFELQSAPSPDSFDDQAESMATMATRGIQELESTSVSTSVVLTPGRDTFLPVYLRTSEDSDSGAIVSVSQASNGGSEIAPTPATVWGDQNTPGFVSYGARLHRVDDPASAPECNLDLFDARNADSELLFGTEPGPANAHDGLVAMDAEAPSTQFALAGRAENMYLVCFRFHLDPSVMVEAPESNGAPFQPSWTFTGEAIDQ</sequence>
<dbReference type="EMBL" id="JBHMDY010000004">
    <property type="protein sequence ID" value="MFB9259235.1"/>
    <property type="molecule type" value="Genomic_DNA"/>
</dbReference>
<protein>
    <recommendedName>
        <fullName evidence="3">Ribosomally synthesized peptide with SipW-like signal peptide</fullName>
    </recommendedName>
</protein>
<organism evidence="1 2">
    <name type="scientific">Dietzia aerolata</name>
    <dbReference type="NCBI Taxonomy" id="595984"/>
    <lineage>
        <taxon>Bacteria</taxon>
        <taxon>Bacillati</taxon>
        <taxon>Actinomycetota</taxon>
        <taxon>Actinomycetes</taxon>
        <taxon>Mycobacteriales</taxon>
        <taxon>Dietziaceae</taxon>
        <taxon>Dietzia</taxon>
    </lineage>
</organism>
<reference evidence="1 2" key="1">
    <citation type="submission" date="2024-09" db="EMBL/GenBank/DDBJ databases">
        <authorList>
            <person name="Sun Q."/>
            <person name="Mori K."/>
        </authorList>
    </citation>
    <scope>NUCLEOTIDE SEQUENCE [LARGE SCALE GENOMIC DNA]</scope>
    <source>
        <strain evidence="1 2">CCM 7659</strain>
    </source>
</reference>
<proteinExistence type="predicted"/>
<name>A0ABV5JQN0_9ACTN</name>
<dbReference type="RefSeq" id="WP_182630954.1">
    <property type="nucleotide sequence ID" value="NZ_JAALDM010000021.1"/>
</dbReference>
<gene>
    <name evidence="1" type="ORF">ACFFVD_05410</name>
</gene>
<accession>A0ABV5JQN0</accession>
<evidence type="ECO:0000313" key="1">
    <source>
        <dbReference type="EMBL" id="MFB9259235.1"/>
    </source>
</evidence>
<evidence type="ECO:0000313" key="2">
    <source>
        <dbReference type="Proteomes" id="UP001589700"/>
    </source>
</evidence>
<keyword evidence="2" id="KW-1185">Reference proteome</keyword>
<comment type="caution">
    <text evidence="1">The sequence shown here is derived from an EMBL/GenBank/DDBJ whole genome shotgun (WGS) entry which is preliminary data.</text>
</comment>
<dbReference type="Proteomes" id="UP001589700">
    <property type="component" value="Unassembled WGS sequence"/>
</dbReference>
<evidence type="ECO:0008006" key="3">
    <source>
        <dbReference type="Google" id="ProtNLM"/>
    </source>
</evidence>